<organism evidence="3">
    <name type="scientific">Absidia glauca</name>
    <name type="common">Pin mould</name>
    <dbReference type="NCBI Taxonomy" id="4829"/>
    <lineage>
        <taxon>Eukaryota</taxon>
        <taxon>Fungi</taxon>
        <taxon>Fungi incertae sedis</taxon>
        <taxon>Mucoromycota</taxon>
        <taxon>Mucoromycotina</taxon>
        <taxon>Mucoromycetes</taxon>
        <taxon>Mucorales</taxon>
        <taxon>Cunninghamellaceae</taxon>
        <taxon>Absidia</taxon>
    </lineage>
</organism>
<dbReference type="OMA" id="NQWYFDE"/>
<dbReference type="Pfam" id="PF08238">
    <property type="entry name" value="Sel1"/>
    <property type="match status" value="7"/>
</dbReference>
<dbReference type="FunCoup" id="A0A168RM60">
    <property type="interactions" value="19"/>
</dbReference>
<evidence type="ECO:0000313" key="4">
    <source>
        <dbReference type="Proteomes" id="UP000078561"/>
    </source>
</evidence>
<dbReference type="EMBL" id="LT554726">
    <property type="protein sequence ID" value="SAM07127.1"/>
    <property type="molecule type" value="Genomic_DNA"/>
</dbReference>
<accession>A0A168RM60</accession>
<dbReference type="STRING" id="4829.A0A168RM60"/>
<gene>
    <name evidence="3" type="primary">ABSGL_12765.1 scaffold 13503</name>
</gene>
<dbReference type="AlphaFoldDB" id="A0A168RM60"/>
<feature type="region of interest" description="Disordered" evidence="2">
    <location>
        <begin position="77"/>
        <end position="170"/>
    </location>
</feature>
<dbReference type="PANTHER" id="PTHR46430:SF3">
    <property type="entry name" value="ACTIVATOR OF C KINASE PROTEIN 1"/>
    <property type="match status" value="1"/>
</dbReference>
<dbReference type="Gene3D" id="1.25.40.10">
    <property type="entry name" value="Tetratricopeptide repeat domain"/>
    <property type="match status" value="2"/>
</dbReference>
<dbReference type="InterPro" id="IPR051726">
    <property type="entry name" value="Chitin_Synth_Reg"/>
</dbReference>
<keyword evidence="1" id="KW-0677">Repeat</keyword>
<dbReference type="PANTHER" id="PTHR46430">
    <property type="entry name" value="PROTEIN SKT5-RELATED"/>
    <property type="match status" value="1"/>
</dbReference>
<dbReference type="OrthoDB" id="272077at2759"/>
<feature type="compositionally biased region" description="Polar residues" evidence="2">
    <location>
        <begin position="1"/>
        <end position="21"/>
    </location>
</feature>
<dbReference type="InterPro" id="IPR006597">
    <property type="entry name" value="Sel1-like"/>
</dbReference>
<reference evidence="3" key="1">
    <citation type="submission" date="2016-04" db="EMBL/GenBank/DDBJ databases">
        <authorList>
            <person name="Evans L.H."/>
            <person name="Alamgir A."/>
            <person name="Owens N."/>
            <person name="Weber N.D."/>
            <person name="Virtaneva K."/>
            <person name="Barbian K."/>
            <person name="Babar A."/>
            <person name="Rosenke K."/>
        </authorList>
    </citation>
    <scope>NUCLEOTIDE SEQUENCE [LARGE SCALE GENOMIC DNA]</scope>
    <source>
        <strain evidence="3">CBS 101.48</strain>
    </source>
</reference>
<feature type="compositionally biased region" description="Polar residues" evidence="2">
    <location>
        <begin position="77"/>
        <end position="97"/>
    </location>
</feature>
<dbReference type="Proteomes" id="UP000078561">
    <property type="component" value="Unassembled WGS sequence"/>
</dbReference>
<evidence type="ECO:0000256" key="1">
    <source>
        <dbReference type="ARBA" id="ARBA00022737"/>
    </source>
</evidence>
<evidence type="ECO:0008006" key="5">
    <source>
        <dbReference type="Google" id="ProtNLM"/>
    </source>
</evidence>
<sequence length="618" mass="68282">MMGPISQNRYPPVSDPSQLPCTTGDPIDPFRLDSSMNSNQYKAETMGEEYRFRAQNTDLNQWYFDEYSGLYRQNSHTSLQQLQQEPLSRSVSASHLSTYHHPSPSHKRHVSCSPHHDESRHITHSNSQLSLSSTTNSSLPTNPSTHDPHQQPRQQQQPIHQATPTAHPFPWPESVERIHGWCTLARKSKDPASQLKLCRRFLATLAEEEANYAHEQARSIIHNHQRRQTEGAVKPARAPGREHIRQVMMLECLRTLKRLSAGQGLGKGGDSEAQFILANCYGIGLLGLVEDHSKAFQWYVQASKQAHPEATYRTAVCHELGIGTRKDGQRAMVFYRKAAHLAHVGSMYKLGIILLRGYYHTTPLPREAISWLQRAASHVAASPGTSTTNTNSSVSTTSSASSSSSPSVLSSACLPATYITSQAPHALHALAMIQLTGEVGDATSLIADPAYAMELLHQAAAHGNYMPSQVQLGHCYEHGQWVAMDDALSIYWYARAAEQGSPEGCLALSGWYLTGSSGVMLASDREAYLWARRAATSHVQASDPWTVAKAHFAVAIYSERGIGVDDKDKAHRWMTKAAAMGHAGAKQCLKAREAAMKKQETQDRIAVQHTEESKCLVM</sequence>
<evidence type="ECO:0000256" key="2">
    <source>
        <dbReference type="SAM" id="MobiDB-lite"/>
    </source>
</evidence>
<feature type="region of interest" description="Disordered" evidence="2">
    <location>
        <begin position="381"/>
        <end position="407"/>
    </location>
</feature>
<proteinExistence type="predicted"/>
<evidence type="ECO:0000313" key="3">
    <source>
        <dbReference type="EMBL" id="SAM07127.1"/>
    </source>
</evidence>
<dbReference type="InParanoid" id="A0A168RM60"/>
<name>A0A168RM60_ABSGL</name>
<protein>
    <recommendedName>
        <fullName evidence="5">HCP-like protein</fullName>
    </recommendedName>
</protein>
<feature type="region of interest" description="Disordered" evidence="2">
    <location>
        <begin position="1"/>
        <end position="35"/>
    </location>
</feature>
<feature type="compositionally biased region" description="Low complexity" evidence="2">
    <location>
        <begin position="125"/>
        <end position="161"/>
    </location>
</feature>
<keyword evidence="4" id="KW-1185">Reference proteome</keyword>
<dbReference type="InterPro" id="IPR011990">
    <property type="entry name" value="TPR-like_helical_dom_sf"/>
</dbReference>
<dbReference type="SMART" id="SM00671">
    <property type="entry name" value="SEL1"/>
    <property type="match status" value="7"/>
</dbReference>
<dbReference type="SUPFAM" id="SSF81901">
    <property type="entry name" value="HCP-like"/>
    <property type="match status" value="2"/>
</dbReference>